<dbReference type="InterPro" id="IPR036291">
    <property type="entry name" value="NAD(P)-bd_dom_sf"/>
</dbReference>
<dbReference type="Pfam" id="PF13460">
    <property type="entry name" value="NAD_binding_10"/>
    <property type="match status" value="1"/>
</dbReference>
<dbReference type="InterPro" id="IPR051783">
    <property type="entry name" value="NAD(P)-dependent_oxidoreduct"/>
</dbReference>
<reference evidence="2 3" key="1">
    <citation type="submission" date="2016-06" db="EMBL/GenBank/DDBJ databases">
        <authorList>
            <person name="Kjaerup R.B."/>
            <person name="Dalgaard T.S."/>
            <person name="Juul-Madsen H.R."/>
        </authorList>
    </citation>
    <scope>NUCLEOTIDE SEQUENCE [LARGE SCALE GENOMIC DNA]</scope>
    <source>
        <strain evidence="2">3</strain>
    </source>
</reference>
<gene>
    <name evidence="2" type="ORF">ACCAA_270027</name>
</gene>
<dbReference type="RefSeq" id="WP_186406757.1">
    <property type="nucleotide sequence ID" value="NZ_FLQX01000102.1"/>
</dbReference>
<dbReference type="Proteomes" id="UP000199169">
    <property type="component" value="Unassembled WGS sequence"/>
</dbReference>
<dbReference type="PANTHER" id="PTHR48079:SF6">
    <property type="entry name" value="NAD(P)-BINDING DOMAIN-CONTAINING PROTEIN-RELATED"/>
    <property type="match status" value="1"/>
</dbReference>
<dbReference type="CDD" id="cd05266">
    <property type="entry name" value="SDR_a4"/>
    <property type="match status" value="1"/>
</dbReference>
<dbReference type="Gene3D" id="3.40.50.720">
    <property type="entry name" value="NAD(P)-binding Rossmann-like Domain"/>
    <property type="match status" value="1"/>
</dbReference>
<evidence type="ECO:0000313" key="3">
    <source>
        <dbReference type="Proteomes" id="UP000199169"/>
    </source>
</evidence>
<dbReference type="EMBL" id="FLQX01000102">
    <property type="protein sequence ID" value="SBT05747.1"/>
    <property type="molecule type" value="Genomic_DNA"/>
</dbReference>
<dbReference type="GO" id="GO:0005737">
    <property type="term" value="C:cytoplasm"/>
    <property type="evidence" value="ECO:0007669"/>
    <property type="project" value="TreeGrafter"/>
</dbReference>
<dbReference type="PANTHER" id="PTHR48079">
    <property type="entry name" value="PROTEIN YEEZ"/>
    <property type="match status" value="1"/>
</dbReference>
<feature type="domain" description="NAD(P)-binding" evidence="1">
    <location>
        <begin position="10"/>
        <end position="127"/>
    </location>
</feature>
<keyword evidence="3" id="KW-1185">Reference proteome</keyword>
<dbReference type="InterPro" id="IPR016040">
    <property type="entry name" value="NAD(P)-bd_dom"/>
</dbReference>
<dbReference type="GO" id="GO:0004029">
    <property type="term" value="F:aldehyde dehydrogenase (NAD+) activity"/>
    <property type="evidence" value="ECO:0007669"/>
    <property type="project" value="TreeGrafter"/>
</dbReference>
<name>A0A1A8XMV2_9PROT</name>
<proteinExistence type="predicted"/>
<organism evidence="2 3">
    <name type="scientific">Candidatus Accumulibacter aalborgensis</name>
    <dbReference type="NCBI Taxonomy" id="1860102"/>
    <lineage>
        <taxon>Bacteria</taxon>
        <taxon>Pseudomonadati</taxon>
        <taxon>Pseudomonadota</taxon>
        <taxon>Betaproteobacteria</taxon>
        <taxon>Candidatus Accumulibacter</taxon>
    </lineage>
</organism>
<protein>
    <submittedName>
        <fullName evidence="2">NAD-dependent epimerase/dehydratase</fullName>
    </submittedName>
</protein>
<evidence type="ECO:0000313" key="2">
    <source>
        <dbReference type="EMBL" id="SBT05747.1"/>
    </source>
</evidence>
<sequence length="301" mass="33633">MQKLLIVGCGDIARRILPRLLGHYRVFSLVRDPEQLAFWRDQGARPILADLDQPDTLRRIGGLADIVVHLAPPPTAERGCAPGALRDTRTRCLLAALARGGSLPQRIVYISTSGVYGDCDGALVDETRAVRPGTARARLRLDAECQLRVFGRRGVVVSILRAPGIYAADRLPIARLQKKAPALLAAEDVYTNHIHAEDLAMLTCAALRYGRSNRTYNATDDSQIKMADYFDVVADHFGLPRVPRLSRREAQEQLSPLQWSFMHESRRLVNVRVKKELRAKLRYPRVEDGVAAAWSERKQPC</sequence>
<dbReference type="AlphaFoldDB" id="A0A1A8XMV2"/>
<accession>A0A1A8XMV2</accession>
<evidence type="ECO:0000259" key="1">
    <source>
        <dbReference type="Pfam" id="PF13460"/>
    </source>
</evidence>
<dbReference type="SUPFAM" id="SSF51735">
    <property type="entry name" value="NAD(P)-binding Rossmann-fold domains"/>
    <property type="match status" value="1"/>
</dbReference>
<dbReference type="STRING" id="1860102.ACCAA_270027"/>